<evidence type="ECO:0000256" key="2">
    <source>
        <dbReference type="ARBA" id="ARBA00010761"/>
    </source>
</evidence>
<comment type="subcellular location">
    <subcellularLocation>
        <location evidence="1">Mitochondrion</location>
    </subcellularLocation>
</comment>
<name>A0A195CH82_9HYME</name>
<dbReference type="GO" id="GO:1990904">
    <property type="term" value="C:ribonucleoprotein complex"/>
    <property type="evidence" value="ECO:0007669"/>
    <property type="project" value="UniProtKB-KW"/>
</dbReference>
<keyword evidence="3" id="KW-0809">Transit peptide</keyword>
<protein>
    <submittedName>
        <fullName evidence="7">28S ribosomal protein S24, mitochondrial</fullName>
    </submittedName>
</protein>
<keyword evidence="4 7" id="KW-0689">Ribosomal protein</keyword>
<dbReference type="Proteomes" id="UP000078542">
    <property type="component" value="Unassembled WGS sequence"/>
</dbReference>
<comment type="similarity">
    <text evidence="2">Belongs to the universal ribosomal protein uS3 family.</text>
</comment>
<dbReference type="PANTHER" id="PTHR21244:SF1">
    <property type="entry name" value="SMALL RIBOSOMAL SUBUNIT PROTEIN US3M"/>
    <property type="match status" value="1"/>
</dbReference>
<evidence type="ECO:0000256" key="3">
    <source>
        <dbReference type="ARBA" id="ARBA00022946"/>
    </source>
</evidence>
<dbReference type="STRING" id="456900.A0A195CH82"/>
<keyword evidence="6" id="KW-0687">Ribonucleoprotein</keyword>
<dbReference type="InterPro" id="IPR026146">
    <property type="entry name" value="Ribosomal_uS3m"/>
</dbReference>
<gene>
    <name evidence="7" type="ORF">ALC62_09158</name>
</gene>
<dbReference type="GO" id="GO:0005739">
    <property type="term" value="C:mitochondrion"/>
    <property type="evidence" value="ECO:0007669"/>
    <property type="project" value="UniProtKB-SubCell"/>
</dbReference>
<dbReference type="GO" id="GO:0006412">
    <property type="term" value="P:translation"/>
    <property type="evidence" value="ECO:0007669"/>
    <property type="project" value="TreeGrafter"/>
</dbReference>
<dbReference type="GO" id="GO:0005840">
    <property type="term" value="C:ribosome"/>
    <property type="evidence" value="ECO:0007669"/>
    <property type="project" value="UniProtKB-KW"/>
</dbReference>
<organism evidence="7 8">
    <name type="scientific">Cyphomyrmex costatus</name>
    <dbReference type="NCBI Taxonomy" id="456900"/>
    <lineage>
        <taxon>Eukaryota</taxon>
        <taxon>Metazoa</taxon>
        <taxon>Ecdysozoa</taxon>
        <taxon>Arthropoda</taxon>
        <taxon>Hexapoda</taxon>
        <taxon>Insecta</taxon>
        <taxon>Pterygota</taxon>
        <taxon>Neoptera</taxon>
        <taxon>Endopterygota</taxon>
        <taxon>Hymenoptera</taxon>
        <taxon>Apocrita</taxon>
        <taxon>Aculeata</taxon>
        <taxon>Formicoidea</taxon>
        <taxon>Formicidae</taxon>
        <taxon>Myrmicinae</taxon>
        <taxon>Cyphomyrmex</taxon>
    </lineage>
</organism>
<dbReference type="PANTHER" id="PTHR21244">
    <property type="entry name" value="MITOCHONDRIAL 28S RIBOSOMAL PROTEIN S24"/>
    <property type="match status" value="1"/>
</dbReference>
<evidence type="ECO:0000256" key="1">
    <source>
        <dbReference type="ARBA" id="ARBA00004173"/>
    </source>
</evidence>
<reference evidence="7 8" key="1">
    <citation type="submission" date="2016-03" db="EMBL/GenBank/DDBJ databases">
        <title>Cyphomyrmex costatus WGS genome.</title>
        <authorList>
            <person name="Nygaard S."/>
            <person name="Hu H."/>
            <person name="Boomsma J."/>
            <person name="Zhang G."/>
        </authorList>
    </citation>
    <scope>NUCLEOTIDE SEQUENCE [LARGE SCALE GENOMIC DNA]</scope>
    <source>
        <strain evidence="7">MS0001</strain>
        <tissue evidence="7">Whole body</tissue>
    </source>
</reference>
<evidence type="ECO:0000256" key="4">
    <source>
        <dbReference type="ARBA" id="ARBA00022980"/>
    </source>
</evidence>
<evidence type="ECO:0000256" key="5">
    <source>
        <dbReference type="ARBA" id="ARBA00023128"/>
    </source>
</evidence>
<proteinExistence type="inferred from homology"/>
<keyword evidence="8" id="KW-1185">Reference proteome</keyword>
<accession>A0A195CH82</accession>
<sequence>MSHGNVGNADCDVNFNYILPVVQQTLMQRYFHTSTIVNKVQSGRYKITINRDKPLTYEMANPPHYIAHRKSWNSWNTSRADNGFLLDGGRPANQPANHPSYPASRLYLSDAAPRAPGLRNSSALTDGQGASIVQTRGKIMRSWKKHRDTARGHSQLFQRCNARQRWQCHAAFGGRFDVSPIGGPLAAGIVRNRKNG</sequence>
<dbReference type="AlphaFoldDB" id="A0A195CH82"/>
<evidence type="ECO:0000313" key="7">
    <source>
        <dbReference type="EMBL" id="KYN00096.1"/>
    </source>
</evidence>
<evidence type="ECO:0000256" key="6">
    <source>
        <dbReference type="ARBA" id="ARBA00023274"/>
    </source>
</evidence>
<dbReference type="Pfam" id="PF14955">
    <property type="entry name" value="MRP-S24"/>
    <property type="match status" value="1"/>
</dbReference>
<evidence type="ECO:0000313" key="8">
    <source>
        <dbReference type="Proteomes" id="UP000078542"/>
    </source>
</evidence>
<keyword evidence="5" id="KW-0496">Mitochondrion</keyword>
<dbReference type="EMBL" id="KQ977754">
    <property type="protein sequence ID" value="KYN00096.1"/>
    <property type="molecule type" value="Genomic_DNA"/>
</dbReference>